<dbReference type="AlphaFoldDB" id="I4F3U8"/>
<dbReference type="HOGENOM" id="CLU_2602158_0_0_11"/>
<feature type="compositionally biased region" description="Low complexity" evidence="1">
    <location>
        <begin position="68"/>
        <end position="79"/>
    </location>
</feature>
<dbReference type="EMBL" id="FO203431">
    <property type="protein sequence ID" value="CCH90311.1"/>
    <property type="molecule type" value="Genomic_DNA"/>
</dbReference>
<protein>
    <submittedName>
        <fullName evidence="2">Uncharacterized protein</fullName>
    </submittedName>
</protein>
<feature type="region of interest" description="Disordered" evidence="1">
    <location>
        <begin position="35"/>
        <end position="79"/>
    </location>
</feature>
<accession>I4F3U8</accession>
<dbReference type="KEGG" id="mmar:MODMU_4931"/>
<evidence type="ECO:0000313" key="2">
    <source>
        <dbReference type="EMBL" id="CCH90311.1"/>
    </source>
</evidence>
<reference evidence="2 3" key="1">
    <citation type="journal article" date="2012" name="J. Bacteriol.">
        <title>Genome Sequence of Radiation-Resistant Modestobacter marinus Strain BC501, a Representative Actinobacterium That Thrives on Calcareous Stone Surfaces.</title>
        <authorList>
            <person name="Normand P."/>
            <person name="Gury J."/>
            <person name="Pujic P."/>
            <person name="Chouaia B."/>
            <person name="Crotti E."/>
            <person name="Brusetti L."/>
            <person name="Daffonchio D."/>
            <person name="Vacherie B."/>
            <person name="Barbe V."/>
            <person name="Medigue C."/>
            <person name="Calteau A."/>
            <person name="Ghodhbane-Gtari F."/>
            <person name="Essoussi I."/>
            <person name="Nouioui I."/>
            <person name="Abbassi-Ghozzi I."/>
            <person name="Gtari M."/>
        </authorList>
    </citation>
    <scope>NUCLEOTIDE SEQUENCE [LARGE SCALE GENOMIC DNA]</scope>
    <source>
        <strain evidence="3">BC 501</strain>
    </source>
</reference>
<sequence>MARSRSRAPLVTRVGGLAVRGQRNRRPYPCYAPLSTSAAGSAGAPPRGVAGATGARAGRRLREEGRAARGAGSEVGRSR</sequence>
<feature type="compositionally biased region" description="Low complexity" evidence="1">
    <location>
        <begin position="35"/>
        <end position="56"/>
    </location>
</feature>
<evidence type="ECO:0000256" key="1">
    <source>
        <dbReference type="SAM" id="MobiDB-lite"/>
    </source>
</evidence>
<gene>
    <name evidence="2" type="ordered locus">MODMU_4931</name>
</gene>
<dbReference type="Proteomes" id="UP000006461">
    <property type="component" value="Chromosome"/>
</dbReference>
<keyword evidence="3" id="KW-1185">Reference proteome</keyword>
<organism evidence="2 3">
    <name type="scientific">Modestobacter italicus (strain DSM 44449 / CECT 9708 / BC 501)</name>
    <dbReference type="NCBI Taxonomy" id="2732864"/>
    <lineage>
        <taxon>Bacteria</taxon>
        <taxon>Bacillati</taxon>
        <taxon>Actinomycetota</taxon>
        <taxon>Actinomycetes</taxon>
        <taxon>Geodermatophilales</taxon>
        <taxon>Geodermatophilaceae</taxon>
        <taxon>Modestobacter</taxon>
    </lineage>
</organism>
<evidence type="ECO:0000313" key="3">
    <source>
        <dbReference type="Proteomes" id="UP000006461"/>
    </source>
</evidence>
<name>I4F3U8_MODI5</name>
<proteinExistence type="predicted"/>